<evidence type="ECO:0000313" key="2">
    <source>
        <dbReference type="Proteomes" id="UP000241818"/>
    </source>
</evidence>
<dbReference type="AlphaFoldDB" id="A0A2T3ARX7"/>
<dbReference type="Proteomes" id="UP000241818">
    <property type="component" value="Unassembled WGS sequence"/>
</dbReference>
<name>A0A2T3ARX7_AMORE</name>
<sequence>MEPASTTEKANTSEKANTTEIVHPMTMHPSDLLRCVAGSMSCKDTSIFVTVPTISSWKSVIRAIDAAIGDDVDREFMVTYPRTEAQRARNRKIALENVAAWDAAEKEASLSSEFSSPLIFPIRTKYDIEALPTPKRISEDARKRLKEEDAKRFP</sequence>
<dbReference type="InParanoid" id="A0A2T3ARX7"/>
<dbReference type="EMBL" id="KZ679017">
    <property type="protein sequence ID" value="PSS09120.1"/>
    <property type="molecule type" value="Genomic_DNA"/>
</dbReference>
<organism evidence="1 2">
    <name type="scientific">Amorphotheca resinae ATCC 22711</name>
    <dbReference type="NCBI Taxonomy" id="857342"/>
    <lineage>
        <taxon>Eukaryota</taxon>
        <taxon>Fungi</taxon>
        <taxon>Dikarya</taxon>
        <taxon>Ascomycota</taxon>
        <taxon>Pezizomycotina</taxon>
        <taxon>Leotiomycetes</taxon>
        <taxon>Helotiales</taxon>
        <taxon>Amorphothecaceae</taxon>
        <taxon>Amorphotheca</taxon>
    </lineage>
</organism>
<accession>A0A2T3ARX7</accession>
<keyword evidence="2" id="KW-1185">Reference proteome</keyword>
<dbReference type="OrthoDB" id="4653208at2759"/>
<proteinExistence type="predicted"/>
<protein>
    <submittedName>
        <fullName evidence="1">Uncharacterized protein</fullName>
    </submittedName>
</protein>
<gene>
    <name evidence="1" type="ORF">M430DRAFT_31006</name>
</gene>
<dbReference type="GeneID" id="36574080"/>
<dbReference type="RefSeq" id="XP_024717418.1">
    <property type="nucleotide sequence ID" value="XM_024865999.1"/>
</dbReference>
<evidence type="ECO:0000313" key="1">
    <source>
        <dbReference type="EMBL" id="PSS09120.1"/>
    </source>
</evidence>
<reference evidence="1 2" key="1">
    <citation type="journal article" date="2018" name="New Phytol.">
        <title>Comparative genomics and transcriptomics depict ericoid mycorrhizal fungi as versatile saprotrophs and plant mutualists.</title>
        <authorList>
            <person name="Martino E."/>
            <person name="Morin E."/>
            <person name="Grelet G.A."/>
            <person name="Kuo A."/>
            <person name="Kohler A."/>
            <person name="Daghino S."/>
            <person name="Barry K.W."/>
            <person name="Cichocki N."/>
            <person name="Clum A."/>
            <person name="Dockter R.B."/>
            <person name="Hainaut M."/>
            <person name="Kuo R.C."/>
            <person name="LaButti K."/>
            <person name="Lindahl B.D."/>
            <person name="Lindquist E.A."/>
            <person name="Lipzen A."/>
            <person name="Khouja H.R."/>
            <person name="Magnuson J."/>
            <person name="Murat C."/>
            <person name="Ohm R.A."/>
            <person name="Singer S.W."/>
            <person name="Spatafora J.W."/>
            <person name="Wang M."/>
            <person name="Veneault-Fourrey C."/>
            <person name="Henrissat B."/>
            <person name="Grigoriev I.V."/>
            <person name="Martin F.M."/>
            <person name="Perotto S."/>
        </authorList>
    </citation>
    <scope>NUCLEOTIDE SEQUENCE [LARGE SCALE GENOMIC DNA]</scope>
    <source>
        <strain evidence="1 2">ATCC 22711</strain>
    </source>
</reference>